<keyword evidence="12" id="KW-0548">Nucleotidyltransferase</keyword>
<keyword evidence="5 11" id="KW-0460">Magnesium</keyword>
<proteinExistence type="inferred from homology"/>
<evidence type="ECO:0000313" key="13">
    <source>
        <dbReference type="Proteomes" id="UP000509594"/>
    </source>
</evidence>
<evidence type="ECO:0000256" key="2">
    <source>
        <dbReference type="ARBA" id="ARBA00022516"/>
    </source>
</evidence>
<evidence type="ECO:0000313" key="12">
    <source>
        <dbReference type="EMBL" id="QLC49322.1"/>
    </source>
</evidence>
<dbReference type="EMBL" id="CP058215">
    <property type="protein sequence ID" value="QLC49322.1"/>
    <property type="molecule type" value="Genomic_DNA"/>
</dbReference>
<dbReference type="OrthoDB" id="45383at2157"/>
<accession>A0A7D5I7U5</accession>
<comment type="cofactor">
    <cofactor evidence="11">
        <name>Mg(2+)</name>
        <dbReference type="ChEBI" id="CHEBI:18420"/>
    </cofactor>
</comment>
<dbReference type="KEGG" id="mzi:HWN40_03105"/>
<dbReference type="GO" id="GO:0005886">
    <property type="term" value="C:plasma membrane"/>
    <property type="evidence" value="ECO:0007669"/>
    <property type="project" value="UniProtKB-SubCell"/>
</dbReference>
<evidence type="ECO:0000256" key="4">
    <source>
        <dbReference type="ARBA" id="ARBA00022692"/>
    </source>
</evidence>
<keyword evidence="6 11" id="KW-1133">Transmembrane helix</keyword>
<protein>
    <recommendedName>
        <fullName evidence="11">CDP-archaeol synthase</fullName>
        <ecNumber evidence="11">2.7.7.67</ecNumber>
    </recommendedName>
    <alternativeName>
        <fullName evidence="11">CDP-2,3-bis-(O-geranylgeranyl)-sn-glycerol synthase</fullName>
    </alternativeName>
</protein>
<dbReference type="InterPro" id="IPR032690">
    <property type="entry name" value="CarS"/>
</dbReference>
<sequence length="185" mass="20376">MIDIVLTAMWLMLPAYIPNSTAAVFGGGKPIDGGRKLGDGRRILGDGKTYRGLLAGTICGMLLGLLQTYYLTINDFLFGVELPSFGELPGALVVLFTLAFGSLFGDMFMSFFKRRIGFKRGAPLPVIDQLDFVLGAWLLTYLASPVWFSENFTYQVILAVLIITPLLHFVTNVIGYLIGVKKEPW</sequence>
<evidence type="ECO:0000256" key="6">
    <source>
        <dbReference type="ARBA" id="ARBA00022989"/>
    </source>
</evidence>
<comment type="function">
    <text evidence="11">Catalyzes the formation of CDP-2,3-bis-(O-geranylgeranyl)-sn-glycerol (CDP-archaeol) from 2,3-bis-(O-geranylgeranyl)-sn-glycerol 1-phosphate (DGGGP) and CTP. This reaction is the third ether-bond-formation step in the biosynthesis of archaeal membrane lipids.</text>
</comment>
<feature type="transmembrane region" description="Helical" evidence="11">
    <location>
        <begin position="6"/>
        <end position="28"/>
    </location>
</feature>
<evidence type="ECO:0000256" key="5">
    <source>
        <dbReference type="ARBA" id="ARBA00022842"/>
    </source>
</evidence>
<keyword evidence="9 11" id="KW-0594">Phospholipid biosynthesis</keyword>
<evidence type="ECO:0000256" key="11">
    <source>
        <dbReference type="HAMAP-Rule" id="MF_01117"/>
    </source>
</evidence>
<keyword evidence="10 11" id="KW-1208">Phospholipid metabolism</keyword>
<keyword evidence="3 11" id="KW-0808">Transferase</keyword>
<keyword evidence="2 11" id="KW-0444">Lipid biosynthesis</keyword>
<name>A0A7D5I7U5_9EURY</name>
<dbReference type="GO" id="GO:0046474">
    <property type="term" value="P:glycerophospholipid biosynthetic process"/>
    <property type="evidence" value="ECO:0007669"/>
    <property type="project" value="UniProtKB-UniRule"/>
</dbReference>
<evidence type="ECO:0000256" key="10">
    <source>
        <dbReference type="ARBA" id="ARBA00023264"/>
    </source>
</evidence>
<dbReference type="Proteomes" id="UP000509594">
    <property type="component" value="Chromosome"/>
</dbReference>
<evidence type="ECO:0000256" key="3">
    <source>
        <dbReference type="ARBA" id="ARBA00022679"/>
    </source>
</evidence>
<dbReference type="EC" id="2.7.7.67" evidence="11"/>
<feature type="transmembrane region" description="Helical" evidence="11">
    <location>
        <begin position="90"/>
        <end position="109"/>
    </location>
</feature>
<feature type="transmembrane region" description="Helical" evidence="11">
    <location>
        <begin position="49"/>
        <end position="70"/>
    </location>
</feature>
<dbReference type="AlphaFoldDB" id="A0A7D5I7U5"/>
<dbReference type="NCBIfam" id="NF003114">
    <property type="entry name" value="PRK04032.1"/>
    <property type="match status" value="1"/>
</dbReference>
<gene>
    <name evidence="11" type="primary">carS</name>
    <name evidence="12" type="ORF">HWN40_03105</name>
</gene>
<dbReference type="InterPro" id="IPR002726">
    <property type="entry name" value="CarS_archaea"/>
</dbReference>
<keyword evidence="8 11" id="KW-0472">Membrane</keyword>
<feature type="transmembrane region" description="Helical" evidence="11">
    <location>
        <begin position="130"/>
        <end position="148"/>
    </location>
</feature>
<dbReference type="Pfam" id="PF01864">
    <property type="entry name" value="CarS-like"/>
    <property type="match status" value="1"/>
</dbReference>
<comment type="pathway">
    <text evidence="11">Membrane lipid metabolism; glycerophospholipid metabolism.</text>
</comment>
<feature type="transmembrane region" description="Helical" evidence="11">
    <location>
        <begin position="154"/>
        <end position="178"/>
    </location>
</feature>
<reference evidence="12 13" key="1">
    <citation type="submission" date="2020-06" db="EMBL/GenBank/DDBJ databases">
        <title>Methanolobus halotolerans sp. nov., isolated from a saline lake Tus in Siberia.</title>
        <authorList>
            <person name="Shen Y."/>
            <person name="Chen S.-C."/>
            <person name="Lai M.-C."/>
            <person name="Huang H.-H."/>
            <person name="Chiu H.-H."/>
            <person name="Tang S.-L."/>
            <person name="Rogozin D.Y."/>
            <person name="Degermendzhy A.G."/>
        </authorList>
    </citation>
    <scope>NUCLEOTIDE SEQUENCE [LARGE SCALE GENOMIC DNA]</scope>
    <source>
        <strain evidence="12 13">DSM 21339</strain>
    </source>
</reference>
<dbReference type="PANTHER" id="PTHR39650:SF1">
    <property type="entry name" value="CDP-ARCHAEOL SYNTHASE"/>
    <property type="match status" value="1"/>
</dbReference>
<comment type="subcellular location">
    <subcellularLocation>
        <location evidence="11">Cell membrane</location>
        <topology evidence="11">Multi-pass membrane protein</topology>
    </subcellularLocation>
</comment>
<evidence type="ECO:0000256" key="1">
    <source>
        <dbReference type="ARBA" id="ARBA00022475"/>
    </source>
</evidence>
<keyword evidence="1 11" id="KW-1003">Cell membrane</keyword>
<dbReference type="RefSeq" id="WP_176964385.1">
    <property type="nucleotide sequence ID" value="NZ_CP058215.1"/>
</dbReference>
<keyword evidence="13" id="KW-1185">Reference proteome</keyword>
<dbReference type="PANTHER" id="PTHR39650">
    <property type="entry name" value="CDP-ARCHAEOL SYNTHASE"/>
    <property type="match status" value="1"/>
</dbReference>
<dbReference type="UniPathway" id="UPA00940"/>
<keyword evidence="7 11" id="KW-0443">Lipid metabolism</keyword>
<organism evidence="12 13">
    <name type="scientific">Methanolobus zinderi</name>
    <dbReference type="NCBI Taxonomy" id="536044"/>
    <lineage>
        <taxon>Archaea</taxon>
        <taxon>Methanobacteriati</taxon>
        <taxon>Methanobacteriota</taxon>
        <taxon>Stenosarchaea group</taxon>
        <taxon>Methanomicrobia</taxon>
        <taxon>Methanosarcinales</taxon>
        <taxon>Methanosarcinaceae</taxon>
        <taxon>Methanolobus</taxon>
    </lineage>
</organism>
<dbReference type="GeneID" id="55820630"/>
<evidence type="ECO:0000256" key="9">
    <source>
        <dbReference type="ARBA" id="ARBA00023209"/>
    </source>
</evidence>
<comment type="similarity">
    <text evidence="11">Belongs to the CDP-archaeol synthase family.</text>
</comment>
<evidence type="ECO:0000256" key="8">
    <source>
        <dbReference type="ARBA" id="ARBA00023136"/>
    </source>
</evidence>
<comment type="catalytic activity">
    <reaction evidence="11">
        <text>2,3-bis-O-(geranylgeranyl)-sn-glycerol 1-phosphate + CTP + H(+) = CDP-2,3-bis-O-(geranylgeranyl)-sn-glycerol + diphosphate</text>
        <dbReference type="Rhea" id="RHEA:25690"/>
        <dbReference type="ChEBI" id="CHEBI:15378"/>
        <dbReference type="ChEBI" id="CHEBI:33019"/>
        <dbReference type="ChEBI" id="CHEBI:37563"/>
        <dbReference type="ChEBI" id="CHEBI:58837"/>
        <dbReference type="ChEBI" id="CHEBI:58838"/>
        <dbReference type="EC" id="2.7.7.67"/>
    </reaction>
</comment>
<evidence type="ECO:0000256" key="7">
    <source>
        <dbReference type="ARBA" id="ARBA00023098"/>
    </source>
</evidence>
<keyword evidence="4 11" id="KW-0812">Transmembrane</keyword>
<dbReference type="HAMAP" id="MF_01117">
    <property type="entry name" value="CDP_archaeol_synth"/>
    <property type="match status" value="1"/>
</dbReference>
<dbReference type="GO" id="GO:0043338">
    <property type="term" value="F:CDP-2,3-bis-(O-geranylgeranyl)-sn-glycerol synthase activity"/>
    <property type="evidence" value="ECO:0007669"/>
    <property type="project" value="UniProtKB-EC"/>
</dbReference>